<dbReference type="SMART" id="SM00065">
    <property type="entry name" value="GAF"/>
    <property type="match status" value="1"/>
</dbReference>
<evidence type="ECO:0000313" key="2">
    <source>
        <dbReference type="EMBL" id="PHH38665.1"/>
    </source>
</evidence>
<name>A0A2C5VXZ1_PSEPU</name>
<dbReference type="Proteomes" id="UP000222460">
    <property type="component" value="Unassembled WGS sequence"/>
</dbReference>
<gene>
    <name evidence="2" type="ORF">CRX57_00240</name>
</gene>
<dbReference type="SUPFAM" id="SSF55781">
    <property type="entry name" value="GAF domain-like"/>
    <property type="match status" value="1"/>
</dbReference>
<proteinExistence type="predicted"/>
<dbReference type="InterPro" id="IPR029016">
    <property type="entry name" value="GAF-like_dom_sf"/>
</dbReference>
<protein>
    <submittedName>
        <fullName evidence="2">GAF domain-containing protein</fullName>
    </submittedName>
</protein>
<organism evidence="2 3">
    <name type="scientific">Pseudomonas putida</name>
    <name type="common">Arthrobacter siderocapsulatus</name>
    <dbReference type="NCBI Taxonomy" id="303"/>
    <lineage>
        <taxon>Bacteria</taxon>
        <taxon>Pseudomonadati</taxon>
        <taxon>Pseudomonadota</taxon>
        <taxon>Gammaproteobacteria</taxon>
        <taxon>Pseudomonadales</taxon>
        <taxon>Pseudomonadaceae</taxon>
        <taxon>Pseudomonas</taxon>
    </lineage>
</organism>
<dbReference type="Pfam" id="PF01590">
    <property type="entry name" value="GAF"/>
    <property type="match status" value="1"/>
</dbReference>
<dbReference type="PANTHER" id="PTHR43102">
    <property type="entry name" value="SLR1143 PROTEIN"/>
    <property type="match status" value="1"/>
</dbReference>
<feature type="domain" description="GAF" evidence="1">
    <location>
        <begin position="21"/>
        <end position="169"/>
    </location>
</feature>
<evidence type="ECO:0000259" key="1">
    <source>
        <dbReference type="SMART" id="SM00065"/>
    </source>
</evidence>
<reference evidence="3" key="1">
    <citation type="submission" date="2017-10" db="EMBL/GenBank/DDBJ databases">
        <title>FDA dAtabase for Regulatory Grade micrObial Sequences (FDA-ARGOS): Supporting development and validation of Infectious Disease Dx tests.</title>
        <authorList>
            <person name="Goldberg B."/>
            <person name="Campos J."/>
            <person name="Tallon L."/>
            <person name="Sadzewicz L."/>
            <person name="Ott S."/>
            <person name="Zhao X."/>
            <person name="Nagaraj S."/>
            <person name="Vavikolanu K."/>
            <person name="Aluvathingal J."/>
            <person name="Nadendla S."/>
            <person name="Geyer C."/>
            <person name="Sichtig H."/>
        </authorList>
    </citation>
    <scope>NUCLEOTIDE SEQUENCE [LARGE SCALE GENOMIC DNA]</scope>
    <source>
        <strain evidence="3">FDAARGOS_376</strain>
    </source>
</reference>
<dbReference type="AlphaFoldDB" id="A0A2C5VXZ1"/>
<dbReference type="InterPro" id="IPR003018">
    <property type="entry name" value="GAF"/>
</dbReference>
<evidence type="ECO:0000313" key="3">
    <source>
        <dbReference type="Proteomes" id="UP000222460"/>
    </source>
</evidence>
<sequence length="179" mass="19566">MPLSDTIDRALLSAEERSSIAEIEATTNILQLVTRMTGTRFAAIAKFTETDWIVCSAYDPIELGINSGDTLELETTLCSEFRRDPQVLFVPQISRDGRFSTRPVVKQYLIESYAGAPIFLPDGQLWGALCALDSRAVIFDDPDLADTLGLFARLIGCIFYANLTEAGSGYSKNVSSVIG</sequence>
<dbReference type="EMBL" id="PDKZ01000002">
    <property type="protein sequence ID" value="PHH38665.1"/>
    <property type="molecule type" value="Genomic_DNA"/>
</dbReference>
<accession>A0A2C5VXZ1</accession>
<dbReference type="RefSeq" id="WP_027613840.1">
    <property type="nucleotide sequence ID" value="NZ_CP083988.1"/>
</dbReference>
<dbReference type="Gene3D" id="3.30.450.40">
    <property type="match status" value="1"/>
</dbReference>
<dbReference type="PANTHER" id="PTHR43102:SF2">
    <property type="entry name" value="GAF DOMAIN-CONTAINING PROTEIN"/>
    <property type="match status" value="1"/>
</dbReference>
<comment type="caution">
    <text evidence="2">The sequence shown here is derived from an EMBL/GenBank/DDBJ whole genome shotgun (WGS) entry which is preliminary data.</text>
</comment>